<keyword evidence="8" id="KW-0969">Cilium</keyword>
<evidence type="ECO:0000256" key="2">
    <source>
        <dbReference type="ARBA" id="ARBA00011059"/>
    </source>
</evidence>
<evidence type="ECO:0000256" key="8">
    <source>
        <dbReference type="ARBA" id="ARBA00023069"/>
    </source>
</evidence>
<keyword evidence="7" id="KW-0243">Dynein</keyword>
<reference evidence="14" key="1">
    <citation type="submission" date="2012-12" db="EMBL/GenBank/DDBJ databases">
        <authorList>
            <person name="Hellsten U."/>
            <person name="Grimwood J."/>
            <person name="Chapman J.A."/>
            <person name="Shapiro H."/>
            <person name="Aerts A."/>
            <person name="Otillar R.P."/>
            <person name="Terry A.Y."/>
            <person name="Boore J.L."/>
            <person name="Simakov O."/>
            <person name="Marletaz F."/>
            <person name="Cho S.-J."/>
            <person name="Edsinger-Gonzales E."/>
            <person name="Havlak P."/>
            <person name="Kuo D.-H."/>
            <person name="Larsson T."/>
            <person name="Lv J."/>
            <person name="Arendt D."/>
            <person name="Savage R."/>
            <person name="Osoegawa K."/>
            <person name="de Jong P."/>
            <person name="Lindberg D.R."/>
            <person name="Seaver E.C."/>
            <person name="Weisblat D.A."/>
            <person name="Putnam N.H."/>
            <person name="Grigoriev I.V."/>
            <person name="Rokhsar D.S."/>
        </authorList>
    </citation>
    <scope>NUCLEOTIDE SEQUENCE</scope>
</reference>
<comment type="similarity">
    <text evidence="2">Belongs to the dynein intermediate chain family.</text>
</comment>
<evidence type="ECO:0000256" key="6">
    <source>
        <dbReference type="ARBA" id="ARBA00022737"/>
    </source>
</evidence>
<dbReference type="InterPro" id="IPR001680">
    <property type="entry name" value="WD40_rpt"/>
</dbReference>
<keyword evidence="14" id="KW-1185">Reference proteome</keyword>
<evidence type="ECO:0000313" key="12">
    <source>
        <dbReference type="EMBL" id="ESN96476.1"/>
    </source>
</evidence>
<reference evidence="12 14" key="2">
    <citation type="journal article" date="2013" name="Nature">
        <title>Insights into bilaterian evolution from three spiralian genomes.</title>
        <authorList>
            <person name="Simakov O."/>
            <person name="Marletaz F."/>
            <person name="Cho S.J."/>
            <person name="Edsinger-Gonzales E."/>
            <person name="Havlak P."/>
            <person name="Hellsten U."/>
            <person name="Kuo D.H."/>
            <person name="Larsson T."/>
            <person name="Lv J."/>
            <person name="Arendt D."/>
            <person name="Savage R."/>
            <person name="Osoegawa K."/>
            <person name="de Jong P."/>
            <person name="Grimwood J."/>
            <person name="Chapman J.A."/>
            <person name="Shapiro H."/>
            <person name="Aerts A."/>
            <person name="Otillar R.P."/>
            <person name="Terry A.Y."/>
            <person name="Boore J.L."/>
            <person name="Grigoriev I.V."/>
            <person name="Lindberg D.R."/>
            <person name="Seaver E.C."/>
            <person name="Weisblat D.A."/>
            <person name="Putnam N.H."/>
            <person name="Rokhsar D.S."/>
        </authorList>
    </citation>
    <scope>NUCLEOTIDE SEQUENCE</scope>
</reference>
<proteinExistence type="inferred from homology"/>
<name>T1ELQ8_HELRO</name>
<keyword evidence="4" id="KW-0853">WD repeat</keyword>
<evidence type="ECO:0000313" key="14">
    <source>
        <dbReference type="Proteomes" id="UP000015101"/>
    </source>
</evidence>
<evidence type="ECO:0000256" key="9">
    <source>
        <dbReference type="ARBA" id="ARBA00023175"/>
    </source>
</evidence>
<dbReference type="OrthoDB" id="366230at2759"/>
<gene>
    <name evidence="13" type="primary">20197508</name>
    <name evidence="12" type="ORF">HELRODRAFT_156024</name>
</gene>
<dbReference type="EMBL" id="KB097495">
    <property type="protein sequence ID" value="ESN96476.1"/>
    <property type="molecule type" value="Genomic_DNA"/>
</dbReference>
<dbReference type="GO" id="GO:0036157">
    <property type="term" value="C:outer dynein arm"/>
    <property type="evidence" value="ECO:0000318"/>
    <property type="project" value="GO_Central"/>
</dbReference>
<reference evidence="13" key="3">
    <citation type="submission" date="2015-06" db="UniProtKB">
        <authorList>
            <consortium name="EnsemblMetazoa"/>
        </authorList>
    </citation>
    <scope>IDENTIFICATION</scope>
</reference>
<dbReference type="AlphaFoldDB" id="T1ELQ8"/>
<dbReference type="SUPFAM" id="SSF50978">
    <property type="entry name" value="WD40 repeat-like"/>
    <property type="match status" value="1"/>
</dbReference>
<keyword evidence="10" id="KW-0206">Cytoskeleton</keyword>
<dbReference type="GO" id="GO:0045504">
    <property type="term" value="F:dynein heavy chain binding"/>
    <property type="evidence" value="ECO:0000318"/>
    <property type="project" value="GO_Central"/>
</dbReference>
<dbReference type="CTD" id="20197508"/>
<dbReference type="InParanoid" id="T1ELQ8"/>
<evidence type="ECO:0000313" key="13">
    <source>
        <dbReference type="EnsemblMetazoa" id="HelroP156024"/>
    </source>
</evidence>
<accession>T1ELQ8</accession>
<evidence type="ECO:0000256" key="5">
    <source>
        <dbReference type="ARBA" id="ARBA00022701"/>
    </source>
</evidence>
<organism evidence="13 14">
    <name type="scientific">Helobdella robusta</name>
    <name type="common">Californian leech</name>
    <dbReference type="NCBI Taxonomy" id="6412"/>
    <lineage>
        <taxon>Eukaryota</taxon>
        <taxon>Metazoa</taxon>
        <taxon>Spiralia</taxon>
        <taxon>Lophotrochozoa</taxon>
        <taxon>Annelida</taxon>
        <taxon>Clitellata</taxon>
        <taxon>Hirudinea</taxon>
        <taxon>Rhynchobdellida</taxon>
        <taxon>Glossiphoniidae</taxon>
        <taxon>Helobdella</taxon>
    </lineage>
</organism>
<evidence type="ECO:0000256" key="11">
    <source>
        <dbReference type="ARBA" id="ARBA00023273"/>
    </source>
</evidence>
<dbReference type="GO" id="GO:0045503">
    <property type="term" value="F:dynein light chain binding"/>
    <property type="evidence" value="ECO:0000318"/>
    <property type="project" value="GO_Central"/>
</dbReference>
<dbReference type="InterPro" id="IPR036322">
    <property type="entry name" value="WD40_repeat_dom_sf"/>
</dbReference>
<sequence length="501" mass="57862">MEIMYVYSKRRSEFGRQCSFSDRPAELLCDIPVDPVLRSSFIDKNPVDVSIDCGPSYSEHEWGWPRDINPLEMEQVIRFRKKVEKEEGYLRSMADLSKRMEHCIKQNNAVDIYENFFEDPPYIDMFNKRSAVHITWYPDGPKKIAVAYRDDSFDEISEGGEDCPYLYSFIWDVENSNHPDFTLKPPFPLCCLEFSPKDSHLLIGGLENGQVALFDTRKNSRPCELTHIESCHRDRVTKILWIASKIGTECFSASVDGQVMWWDTRKLQEPLEYMCLDTAKRQNLKTADGALSIEYEATMPTKFMAGTEQGNVLTCNRKAKSVQERVSSVHVGHVGGVRAIQRNPFFLKNFLTVGDWTAKIWVDDHKDSAIWSSKYGQHYMTDACWSPTRAGVFLTSRSDGMMEVWDITHMHANSVLKVKVTEECLDSMRMYDNGQMVAVGSREGLVMLYNLNESLFLPDKNEKNIISNLFEREARREKLLESKHREFRTKERIKSSLGYAV</sequence>
<dbReference type="eggNOG" id="KOG1587">
    <property type="taxonomic scope" value="Eukaryota"/>
</dbReference>
<dbReference type="GO" id="GO:0005874">
    <property type="term" value="C:microtubule"/>
    <property type="evidence" value="ECO:0007669"/>
    <property type="project" value="UniProtKB-KW"/>
</dbReference>
<evidence type="ECO:0000256" key="10">
    <source>
        <dbReference type="ARBA" id="ARBA00023212"/>
    </source>
</evidence>
<keyword evidence="3" id="KW-0963">Cytoplasm</keyword>
<dbReference type="FunCoup" id="T1ELQ8">
    <property type="interactions" value="7"/>
</dbReference>
<dbReference type="InterPro" id="IPR015943">
    <property type="entry name" value="WD40/YVTN_repeat-like_dom_sf"/>
</dbReference>
<dbReference type="Proteomes" id="UP000015101">
    <property type="component" value="Unassembled WGS sequence"/>
</dbReference>
<dbReference type="EnsemblMetazoa" id="HelroT156024">
    <property type="protein sequence ID" value="HelroP156024"/>
    <property type="gene ID" value="HelroG156024"/>
</dbReference>
<dbReference type="FunFam" id="2.130.10.10:FF:000924">
    <property type="entry name" value="Dynein intermediate chain 3"/>
    <property type="match status" value="1"/>
</dbReference>
<dbReference type="EMBL" id="AMQM01001393">
    <property type="status" value="NOT_ANNOTATED_CDS"/>
    <property type="molecule type" value="Genomic_DNA"/>
</dbReference>
<dbReference type="HOGENOM" id="CLU_022406_1_0_1"/>
<dbReference type="InterPro" id="IPR050687">
    <property type="entry name" value="Dynein_IC"/>
</dbReference>
<evidence type="ECO:0000256" key="3">
    <source>
        <dbReference type="ARBA" id="ARBA00022490"/>
    </source>
</evidence>
<evidence type="ECO:0000256" key="4">
    <source>
        <dbReference type="ARBA" id="ARBA00022574"/>
    </source>
</evidence>
<dbReference type="GO" id="GO:0003341">
    <property type="term" value="P:cilium movement"/>
    <property type="evidence" value="ECO:0000318"/>
    <property type="project" value="GO_Central"/>
</dbReference>
<keyword evidence="9" id="KW-0505">Motor protein</keyword>
<keyword evidence="5" id="KW-0493">Microtubule</keyword>
<dbReference type="GO" id="GO:0036158">
    <property type="term" value="P:outer dynein arm assembly"/>
    <property type="evidence" value="ECO:0000318"/>
    <property type="project" value="GO_Central"/>
</dbReference>
<protein>
    <recommendedName>
        <fullName evidence="15">Dynein intermediate chain 3, ciliary</fullName>
    </recommendedName>
</protein>
<dbReference type="Gene3D" id="2.130.10.10">
    <property type="entry name" value="YVTN repeat-like/Quinoprotein amine dehydrogenase"/>
    <property type="match status" value="2"/>
</dbReference>
<evidence type="ECO:0000256" key="1">
    <source>
        <dbReference type="ARBA" id="ARBA00004430"/>
    </source>
</evidence>
<dbReference type="PANTHER" id="PTHR12442">
    <property type="entry name" value="DYNEIN INTERMEDIATE CHAIN"/>
    <property type="match status" value="1"/>
</dbReference>
<dbReference type="STRING" id="6412.T1ELQ8"/>
<dbReference type="PANTHER" id="PTHR12442:SF7">
    <property type="entry name" value="DYNEIN AXONEMAL INTERMEDIATE CHAIN 2"/>
    <property type="match status" value="1"/>
</dbReference>
<dbReference type="OMA" id="WDFFYRQ"/>
<keyword evidence="6" id="KW-0677">Repeat</keyword>
<dbReference type="SMART" id="SM00320">
    <property type="entry name" value="WD40"/>
    <property type="match status" value="5"/>
</dbReference>
<dbReference type="KEGG" id="hro:HELRODRAFT_156024"/>
<comment type="subcellular location">
    <subcellularLocation>
        <location evidence="1">Cytoplasm</location>
        <location evidence="1">Cytoskeleton</location>
        <location evidence="1">Cilium axoneme</location>
    </subcellularLocation>
</comment>
<evidence type="ECO:0000256" key="7">
    <source>
        <dbReference type="ARBA" id="ARBA00023017"/>
    </source>
</evidence>
<keyword evidence="11" id="KW-0966">Cell projection</keyword>
<dbReference type="GeneID" id="20197508"/>
<evidence type="ECO:0008006" key="15">
    <source>
        <dbReference type="Google" id="ProtNLM"/>
    </source>
</evidence>
<dbReference type="RefSeq" id="XP_009025632.1">
    <property type="nucleotide sequence ID" value="XM_009027384.1"/>
</dbReference>